<feature type="transmembrane region" description="Helical" evidence="7">
    <location>
        <begin position="145"/>
        <end position="171"/>
    </location>
</feature>
<evidence type="ECO:0000256" key="1">
    <source>
        <dbReference type="ARBA" id="ARBA00004651"/>
    </source>
</evidence>
<keyword evidence="11" id="KW-1185">Reference proteome</keyword>
<keyword evidence="6 7" id="KW-0472">Membrane</keyword>
<evidence type="ECO:0000259" key="9">
    <source>
        <dbReference type="PROSITE" id="PS50929"/>
    </source>
</evidence>
<feature type="transmembrane region" description="Helical" evidence="7">
    <location>
        <begin position="34"/>
        <end position="58"/>
    </location>
</feature>
<name>A0ABQ3VLF6_9CHLR</name>
<dbReference type="PANTHER" id="PTHR43394:SF1">
    <property type="entry name" value="ATP-BINDING CASSETTE SUB-FAMILY B MEMBER 10, MITOCHONDRIAL"/>
    <property type="match status" value="1"/>
</dbReference>
<keyword evidence="2 7" id="KW-0812">Transmembrane</keyword>
<feature type="transmembrane region" description="Helical" evidence="7">
    <location>
        <begin position="255"/>
        <end position="278"/>
    </location>
</feature>
<dbReference type="Proteomes" id="UP000635565">
    <property type="component" value="Unassembled WGS sequence"/>
</dbReference>
<comment type="caution">
    <text evidence="10">The sequence shown here is derived from an EMBL/GenBank/DDBJ whole genome shotgun (WGS) entry which is preliminary data.</text>
</comment>
<dbReference type="SMART" id="SM00382">
    <property type="entry name" value="AAA"/>
    <property type="match status" value="1"/>
</dbReference>
<dbReference type="Pfam" id="PF00005">
    <property type="entry name" value="ABC_tran"/>
    <property type="match status" value="1"/>
</dbReference>
<evidence type="ECO:0000313" key="11">
    <source>
        <dbReference type="Proteomes" id="UP000635565"/>
    </source>
</evidence>
<dbReference type="RefSeq" id="WP_201364274.1">
    <property type="nucleotide sequence ID" value="NZ_BNJJ01000013.1"/>
</dbReference>
<evidence type="ECO:0000259" key="8">
    <source>
        <dbReference type="PROSITE" id="PS50893"/>
    </source>
</evidence>
<dbReference type="Pfam" id="PF00664">
    <property type="entry name" value="ABC_membrane"/>
    <property type="match status" value="1"/>
</dbReference>
<evidence type="ECO:0000256" key="7">
    <source>
        <dbReference type="SAM" id="Phobius"/>
    </source>
</evidence>
<dbReference type="CDD" id="cd07346">
    <property type="entry name" value="ABC_6TM_exporters"/>
    <property type="match status" value="1"/>
</dbReference>
<dbReference type="SUPFAM" id="SSF90123">
    <property type="entry name" value="ABC transporter transmembrane region"/>
    <property type="match status" value="1"/>
</dbReference>
<organism evidence="10 11">
    <name type="scientific">Dictyobacter formicarum</name>
    <dbReference type="NCBI Taxonomy" id="2778368"/>
    <lineage>
        <taxon>Bacteria</taxon>
        <taxon>Bacillati</taxon>
        <taxon>Chloroflexota</taxon>
        <taxon>Ktedonobacteria</taxon>
        <taxon>Ktedonobacterales</taxon>
        <taxon>Dictyobacteraceae</taxon>
        <taxon>Dictyobacter</taxon>
    </lineage>
</organism>
<dbReference type="PROSITE" id="PS50893">
    <property type="entry name" value="ABC_TRANSPORTER_2"/>
    <property type="match status" value="1"/>
</dbReference>
<reference evidence="10 11" key="1">
    <citation type="journal article" date="2021" name="Int. J. Syst. Evol. Microbiol.">
        <title>Reticulibacter mediterranei gen. nov., sp. nov., within the new family Reticulibacteraceae fam. nov., and Ktedonospora formicarum gen. nov., sp. nov., Ktedonobacter robiniae sp. nov., Dictyobacter formicarum sp. nov. and Dictyobacter arantiisoli sp. nov., belonging to the class Ktedonobacteria.</title>
        <authorList>
            <person name="Yabe S."/>
            <person name="Zheng Y."/>
            <person name="Wang C.M."/>
            <person name="Sakai Y."/>
            <person name="Abe K."/>
            <person name="Yokota A."/>
            <person name="Donadio S."/>
            <person name="Cavaletti L."/>
            <person name="Monciardini P."/>
        </authorList>
    </citation>
    <scope>NUCLEOTIDE SEQUENCE [LARGE SCALE GENOMIC DNA]</scope>
    <source>
        <strain evidence="10 11">SOSP1-9</strain>
    </source>
</reference>
<comment type="subcellular location">
    <subcellularLocation>
        <location evidence="1">Cell membrane</location>
        <topology evidence="1">Multi-pass membrane protein</topology>
    </subcellularLocation>
</comment>
<feature type="transmembrane region" description="Helical" evidence="7">
    <location>
        <begin position="70"/>
        <end position="91"/>
    </location>
</feature>
<evidence type="ECO:0000256" key="6">
    <source>
        <dbReference type="ARBA" id="ARBA00023136"/>
    </source>
</evidence>
<feature type="domain" description="ABC transmembrane type-1" evidence="9">
    <location>
        <begin position="38"/>
        <end position="319"/>
    </location>
</feature>
<keyword evidence="4" id="KW-0067">ATP-binding</keyword>
<dbReference type="Gene3D" id="3.40.50.300">
    <property type="entry name" value="P-loop containing nucleotide triphosphate hydrolases"/>
    <property type="match status" value="1"/>
</dbReference>
<evidence type="ECO:0000256" key="2">
    <source>
        <dbReference type="ARBA" id="ARBA00022692"/>
    </source>
</evidence>
<feature type="transmembrane region" description="Helical" evidence="7">
    <location>
        <begin position="177"/>
        <end position="198"/>
    </location>
</feature>
<accession>A0ABQ3VLF6</accession>
<dbReference type="InterPro" id="IPR003439">
    <property type="entry name" value="ABC_transporter-like_ATP-bd"/>
</dbReference>
<dbReference type="CDD" id="cd03254">
    <property type="entry name" value="ABCC_Glucan_exporter_like"/>
    <property type="match status" value="1"/>
</dbReference>
<dbReference type="InterPro" id="IPR027417">
    <property type="entry name" value="P-loop_NTPase"/>
</dbReference>
<dbReference type="InterPro" id="IPR011527">
    <property type="entry name" value="ABC1_TM_dom"/>
</dbReference>
<dbReference type="PANTHER" id="PTHR43394">
    <property type="entry name" value="ATP-DEPENDENT PERMEASE MDL1, MITOCHONDRIAL"/>
    <property type="match status" value="1"/>
</dbReference>
<keyword evidence="3" id="KW-0547">Nucleotide-binding</keyword>
<proteinExistence type="predicted"/>
<keyword evidence="5 7" id="KW-1133">Transmembrane helix</keyword>
<evidence type="ECO:0000256" key="3">
    <source>
        <dbReference type="ARBA" id="ARBA00022741"/>
    </source>
</evidence>
<dbReference type="Gene3D" id="1.20.1560.10">
    <property type="entry name" value="ABC transporter type 1, transmembrane domain"/>
    <property type="match status" value="1"/>
</dbReference>
<dbReference type="EMBL" id="BNJJ01000013">
    <property type="protein sequence ID" value="GHO86653.1"/>
    <property type="molecule type" value="Genomic_DNA"/>
</dbReference>
<evidence type="ECO:0000313" key="10">
    <source>
        <dbReference type="EMBL" id="GHO86653.1"/>
    </source>
</evidence>
<gene>
    <name evidence="10" type="ORF">KSZ_46590</name>
</gene>
<sequence>MGFIMAGLDAEAYDRSYTDRQLIKRIIRYFKPKLPLMIAIIVLVVLNSCLDTAFPLLISNSIDTLVSTRALESAIGLVIFILFSGALSWTCNMFRQRFTARSVGDVVLQLRTDAFSAVMSRDMSFFDEFSSGKIVSRVTSDTENFATVVTLTLNLLSQILLYILIVVVLFFRNAQLALMTLSIMPLIIAVALGFRSLARKFTRNAQRSLARVNANVQEIVSGITIAKNFRQEQNMYDEFKRINAQSYYVNLRSGFLYNGIFPVLVFIANIGTTLIVYFGGRNVASGTISAGDWFLFIQSLGLLWQPLTSIASFWSQFQLGLAASERVFALLDAEPRVHQIDQQPVKQLKGKITFKNVFFSYDDRQTVLKDFSLTIKAGETVAFVGHTGAGKSSIGKLISRFYEFQGGQILIDDQDIRNFDLHDYHQRLGIVPQSPFLFSGTVADNIRYARPDATDEEVRDVAQRIGGGDWIEALPEGLDTLVGETGRSLSMGQRQLVALARVLLQEPAIIIMDEATASVDPLTEAQIQEGLDVILEQRTAIVIAHRLSTIKHADRIIVLDGGRIAEEGTHDELMERGGHYSELYNTYFRHQSPDYKPGEGFVPTRT</sequence>
<dbReference type="InterPro" id="IPR036640">
    <property type="entry name" value="ABC1_TM_sf"/>
</dbReference>
<dbReference type="PROSITE" id="PS50929">
    <property type="entry name" value="ABC_TM1F"/>
    <property type="match status" value="1"/>
</dbReference>
<dbReference type="SUPFAM" id="SSF52540">
    <property type="entry name" value="P-loop containing nucleoside triphosphate hydrolases"/>
    <property type="match status" value="1"/>
</dbReference>
<evidence type="ECO:0000256" key="4">
    <source>
        <dbReference type="ARBA" id="ARBA00022840"/>
    </source>
</evidence>
<evidence type="ECO:0000256" key="5">
    <source>
        <dbReference type="ARBA" id="ARBA00022989"/>
    </source>
</evidence>
<feature type="domain" description="ABC transporter" evidence="8">
    <location>
        <begin position="352"/>
        <end position="586"/>
    </location>
</feature>
<protein>
    <submittedName>
        <fullName evidence="10">ABC transporter</fullName>
    </submittedName>
</protein>
<dbReference type="InterPro" id="IPR039421">
    <property type="entry name" value="Type_1_exporter"/>
</dbReference>
<dbReference type="InterPro" id="IPR003593">
    <property type="entry name" value="AAA+_ATPase"/>
</dbReference>